<keyword evidence="3" id="KW-1185">Reference proteome</keyword>
<name>A0ABP2C800_9FIRM</name>
<evidence type="ECO:0000259" key="1">
    <source>
        <dbReference type="Pfam" id="PF01973"/>
    </source>
</evidence>
<dbReference type="PANTHER" id="PTHR41786">
    <property type="entry name" value="MOTILITY ACCESSORY FACTOR MAF"/>
    <property type="match status" value="1"/>
</dbReference>
<feature type="domain" description="6-hydroxymethylpterin diphosphokinase MptE-like" evidence="1">
    <location>
        <begin position="199"/>
        <end position="371"/>
    </location>
</feature>
<accession>A0ABP2C800</accession>
<dbReference type="RefSeq" id="WP_075757217.1">
    <property type="nucleotide sequence ID" value="NZ_CP146991.1"/>
</dbReference>
<dbReference type="EMBL" id="FCOW01000013">
    <property type="protein sequence ID" value="CVK19891.1"/>
    <property type="molecule type" value="Genomic_DNA"/>
</dbReference>
<protein>
    <recommendedName>
        <fullName evidence="1">6-hydroxymethylpterin diphosphokinase MptE-like domain-containing protein</fullName>
    </recommendedName>
</protein>
<evidence type="ECO:0000313" key="3">
    <source>
        <dbReference type="Proteomes" id="UP000245702"/>
    </source>
</evidence>
<reference evidence="2 3" key="1">
    <citation type="submission" date="2016-01" db="EMBL/GenBank/DDBJ databases">
        <authorList>
            <person name="Brown R."/>
        </authorList>
    </citation>
    <scope>NUCLEOTIDE SEQUENCE [LARGE SCALE GENOMIC DNA]</scope>
    <source>
        <strain evidence="2">Sporomusa sphaeroides DSM 2875</strain>
    </source>
</reference>
<evidence type="ECO:0000313" key="2">
    <source>
        <dbReference type="EMBL" id="CVK19891.1"/>
    </source>
</evidence>
<dbReference type="Pfam" id="PF01973">
    <property type="entry name" value="MptE-like"/>
    <property type="match status" value="1"/>
</dbReference>
<sequence length="602" mass="68729">MNLFEDNFAVITKRNMPDFIAEIEPGEAPFYYVGTDEDGTKIFCRNDDKPFILESTIDETNLPNSDIKQLVFLFGVASLHEIQKVAQTAHKESLIVIIEPNPYFLQHAMFYENFELLNNVNYIIVTEKPDKLTDLFKLLFSSKFFYLVKNVTFYLNSYYRKYDSGSIKEYILEIGAAIKNRYFSIGNSIHDSLIGLINNLNNIKALSENVDVAKLKDAFVGIPAFVVAAGPSLDKNIGKLKEAQGKGIIIAVDTIVQKLLQNGITPDFVCTVERGAIVWEYFYENQDFPPNMHLVSSLVADPRIVEKFKHRAVLPLRSSVREYFWLGEKLGASLNHYMWMGASCAHLAVGLALHVGASPIVMVGQDLAYGEKGTHADGTVYDKKPINEETEVLTVPGYYGGLVKTRKIWLEFKQIFENMFRTTDRMIINATEGGAKIAGTSQQSLTNVIAEYCTKEFSVLEIMKGVPVNTIDWDEVEKKIRDYLKDLEELRKNVSSHLDILRLYSKEWTDSMPEKKVQKLYETMKKTDLYYKLINTDQLLYHNIQGPMAILVQKFHAIAETDSLESLKQNLLVQIELCEMLENTSWLIIQVIEENFPWNNTR</sequence>
<dbReference type="Proteomes" id="UP000245702">
    <property type="component" value="Unassembled WGS sequence"/>
</dbReference>
<comment type="caution">
    <text evidence="2">The sequence shown here is derived from an EMBL/GenBank/DDBJ whole genome shotgun (WGS) entry which is preliminary data.</text>
</comment>
<dbReference type="PANTHER" id="PTHR41786:SF1">
    <property type="entry name" value="6-HYDROXYMETHYLPTERIN DIPHOSPHOKINASE MPTE-LIKE DOMAIN-CONTAINING PROTEIN"/>
    <property type="match status" value="1"/>
</dbReference>
<gene>
    <name evidence="2" type="ORF">SSPH_02558</name>
</gene>
<proteinExistence type="predicted"/>
<dbReference type="InterPro" id="IPR002826">
    <property type="entry name" value="MptE-like"/>
</dbReference>
<organism evidence="2 3">
    <name type="scientific">Sporomusa sphaeroides DSM 2875</name>
    <dbReference type="NCBI Taxonomy" id="1337886"/>
    <lineage>
        <taxon>Bacteria</taxon>
        <taxon>Bacillati</taxon>
        <taxon>Bacillota</taxon>
        <taxon>Negativicutes</taxon>
        <taxon>Selenomonadales</taxon>
        <taxon>Sporomusaceae</taxon>
        <taxon>Sporomusa</taxon>
    </lineage>
</organism>